<dbReference type="GO" id="GO:0004674">
    <property type="term" value="F:protein serine/threonine kinase activity"/>
    <property type="evidence" value="ECO:0007669"/>
    <property type="project" value="UniProtKB-KW"/>
</dbReference>
<accession>W0TAL4</accession>
<evidence type="ECO:0000256" key="5">
    <source>
        <dbReference type="ARBA" id="ARBA00022777"/>
    </source>
</evidence>
<dbReference type="InterPro" id="IPR008271">
    <property type="entry name" value="Ser/Thr_kinase_AS"/>
</dbReference>
<protein>
    <submittedName>
        <fullName evidence="10">Serine/threonine-protein kinase MDS1/RIM11</fullName>
    </submittedName>
</protein>
<dbReference type="PROSITE" id="PS50011">
    <property type="entry name" value="PROTEIN_KINASE_DOM"/>
    <property type="match status" value="1"/>
</dbReference>
<evidence type="ECO:0000256" key="2">
    <source>
        <dbReference type="ARBA" id="ARBA00022527"/>
    </source>
</evidence>
<keyword evidence="2" id="KW-0723">Serine/threonine-protein kinase</keyword>
<feature type="domain" description="Protein kinase" evidence="9">
    <location>
        <begin position="241"/>
        <end position="524"/>
    </location>
</feature>
<evidence type="ECO:0000313" key="10">
    <source>
        <dbReference type="EMBL" id="BAO40078.2"/>
    </source>
</evidence>
<dbReference type="SUPFAM" id="SSF56112">
    <property type="entry name" value="Protein kinase-like (PK-like)"/>
    <property type="match status" value="1"/>
</dbReference>
<feature type="compositionally biased region" description="Low complexity" evidence="8">
    <location>
        <begin position="87"/>
        <end position="119"/>
    </location>
</feature>
<dbReference type="GO" id="GO:0007165">
    <property type="term" value="P:signal transduction"/>
    <property type="evidence" value="ECO:0007669"/>
    <property type="project" value="TreeGrafter"/>
</dbReference>
<proteinExistence type="inferred from homology"/>
<dbReference type="InterPro" id="IPR017441">
    <property type="entry name" value="Protein_kinase_ATP_BS"/>
</dbReference>
<gene>
    <name evidence="10" type="primary">RIM11</name>
    <name evidence="10" type="ORF">KLMA_40054</name>
</gene>
<dbReference type="Gene3D" id="3.30.200.20">
    <property type="entry name" value="Phosphorylase Kinase, domain 1"/>
    <property type="match status" value="1"/>
</dbReference>
<dbReference type="InterPro" id="IPR000719">
    <property type="entry name" value="Prot_kinase_dom"/>
</dbReference>
<evidence type="ECO:0000259" key="9">
    <source>
        <dbReference type="PROSITE" id="PS50011"/>
    </source>
</evidence>
<dbReference type="GO" id="GO:0004712">
    <property type="term" value="F:protein serine/threonine/tyrosine kinase activity"/>
    <property type="evidence" value="ECO:0007669"/>
    <property type="project" value="TreeGrafter"/>
</dbReference>
<evidence type="ECO:0000256" key="3">
    <source>
        <dbReference type="ARBA" id="ARBA00022679"/>
    </source>
</evidence>
<dbReference type="GO" id="GO:0030154">
    <property type="term" value="P:cell differentiation"/>
    <property type="evidence" value="ECO:0007669"/>
    <property type="project" value="TreeGrafter"/>
</dbReference>
<dbReference type="GeneID" id="34716049"/>
<keyword evidence="3" id="KW-0808">Transferase</keyword>
<evidence type="ECO:0000256" key="8">
    <source>
        <dbReference type="SAM" id="MobiDB-lite"/>
    </source>
</evidence>
<feature type="compositionally biased region" description="Polar residues" evidence="8">
    <location>
        <begin position="122"/>
        <end position="137"/>
    </location>
</feature>
<dbReference type="PANTHER" id="PTHR24057">
    <property type="entry name" value="GLYCOGEN SYNTHASE KINASE-3 ALPHA"/>
    <property type="match status" value="1"/>
</dbReference>
<feature type="compositionally biased region" description="Polar residues" evidence="8">
    <location>
        <begin position="160"/>
        <end position="172"/>
    </location>
</feature>
<reference evidence="10 11" key="1">
    <citation type="journal article" date="2015" name="Biotechnol. Biofuels">
        <title>Genetic basis of the highly efficient yeast Kluyveromyces marxianus: complete genome sequence and transcriptome analyses.</title>
        <authorList>
            <person name="Lertwattanasakul N."/>
            <person name="Kosaka T."/>
            <person name="Hosoyama A."/>
            <person name="Suzuki Y."/>
            <person name="Rodrussamee N."/>
            <person name="Matsutani M."/>
            <person name="Murata M."/>
            <person name="Fujimoto N."/>
            <person name="Suprayogi"/>
            <person name="Tsuchikane K."/>
            <person name="Limtong S."/>
            <person name="Fujita N."/>
            <person name="Yamada M."/>
        </authorList>
    </citation>
    <scope>NUCLEOTIDE SEQUENCE [LARGE SCALE GENOMIC DNA]</scope>
    <source>
        <strain evidence="11">DMKU3-1042 / BCC 29191 / NBRC 104275</strain>
    </source>
</reference>
<dbReference type="InterPro" id="IPR050591">
    <property type="entry name" value="GSK-3"/>
</dbReference>
<dbReference type="RefSeq" id="XP_022675905.1">
    <property type="nucleotide sequence ID" value="XM_022819328.1"/>
</dbReference>
<dbReference type="FunFam" id="1.10.510.10:FF:000082">
    <property type="entry name" value="Shaggy-related protein kinase kappa"/>
    <property type="match status" value="1"/>
</dbReference>
<name>W0TAL4_KLUMD</name>
<dbReference type="AlphaFoldDB" id="W0TAL4"/>
<dbReference type="VEuPathDB" id="FungiDB:KLMA_40054"/>
<dbReference type="EMBL" id="AP012216">
    <property type="protein sequence ID" value="BAO40078.2"/>
    <property type="molecule type" value="Genomic_DNA"/>
</dbReference>
<dbReference type="PANTHER" id="PTHR24057:SF0">
    <property type="entry name" value="PROTEIN KINASE SHAGGY-RELATED"/>
    <property type="match status" value="1"/>
</dbReference>
<dbReference type="Proteomes" id="UP000065495">
    <property type="component" value="Chromosome 4"/>
</dbReference>
<dbReference type="PROSITE" id="PS00108">
    <property type="entry name" value="PROTEIN_KINASE_ST"/>
    <property type="match status" value="1"/>
</dbReference>
<dbReference type="KEGG" id="kmx:KLMA_40054"/>
<dbReference type="GO" id="GO:0005524">
    <property type="term" value="F:ATP binding"/>
    <property type="evidence" value="ECO:0007669"/>
    <property type="project" value="UniProtKB-UniRule"/>
</dbReference>
<evidence type="ECO:0000256" key="6">
    <source>
        <dbReference type="ARBA" id="ARBA00022840"/>
    </source>
</evidence>
<dbReference type="InterPro" id="IPR011009">
    <property type="entry name" value="Kinase-like_dom_sf"/>
</dbReference>
<dbReference type="SMART" id="SM00220">
    <property type="entry name" value="S_TKc"/>
    <property type="match status" value="1"/>
</dbReference>
<dbReference type="InterPro" id="IPR039192">
    <property type="entry name" value="STKc_GSK3"/>
</dbReference>
<dbReference type="GO" id="GO:0005634">
    <property type="term" value="C:nucleus"/>
    <property type="evidence" value="ECO:0007669"/>
    <property type="project" value="TreeGrafter"/>
</dbReference>
<evidence type="ECO:0000313" key="11">
    <source>
        <dbReference type="Proteomes" id="UP000065495"/>
    </source>
</evidence>
<feature type="region of interest" description="Disordered" evidence="8">
    <location>
        <begin position="79"/>
        <end position="177"/>
    </location>
</feature>
<dbReference type="Gene3D" id="1.10.510.10">
    <property type="entry name" value="Transferase(Phosphotransferase) domain 1"/>
    <property type="match status" value="1"/>
</dbReference>
<sequence>MLKKIKEIIQPTTNPGGLSFSLSLSKSKRKIAAQIPPNSDKEEYDKKRAQAKIEKLHRLYTHELDVELVLKHLSIEEEHREHVTCPSSGTSTTSATSITTNSTTTTSTTSTTATSAAASDMGTFSTAPTNDTSASNSDKVRPPDPDAGAGACLDHIPRLHSNNVNSNNIPQDKTNKQKKIEVVMVEVQTASASVTNGTGTGTGNGNANANANANGVNTETCTQRKVILGHSNPEQSVVISCGTPEIVGNGSFGVVFRTNVKETGEDVVIKKVLQDRRFKNRELEIMKMIKHRNLIDLKYYFLEQSDQDLYLNLIVDYMPMSLYQRLKEFICVHRPMDRYEIKIYMFQLFKSLNYLHQVVGVCHRDIKPQNILVDPSTFLLKICDLGSAKQLKPNEPNVSYICSRYYRAPELIFGATNYTTKIDIWSAGCVMAELLLGQPIFPGESKIDQLVEIIKVLGTPTRDEICAMNENYSEHKFPQIRPIPLNKIFKKETQETIDLLYYIMKYDPNIRYSALQCMFNSEYFSDILDPQKSNASLIESLQLLDFEENELAGLTAEDLARFGAKVIIPSS</sequence>
<comment type="similarity">
    <text evidence="1">Belongs to the protein kinase superfamily. CMGC Ser/Thr protein kinase family. GSK-3 subfamily.</text>
</comment>
<evidence type="ECO:0000256" key="7">
    <source>
        <dbReference type="PROSITE-ProRule" id="PRU10141"/>
    </source>
</evidence>
<dbReference type="CDD" id="cd14137">
    <property type="entry name" value="STKc_GSK3"/>
    <property type="match status" value="1"/>
</dbReference>
<evidence type="ECO:0000256" key="4">
    <source>
        <dbReference type="ARBA" id="ARBA00022741"/>
    </source>
</evidence>
<dbReference type="OrthoDB" id="272141at2759"/>
<feature type="binding site" evidence="7">
    <location>
        <position position="271"/>
    </location>
    <ligand>
        <name>ATP</name>
        <dbReference type="ChEBI" id="CHEBI:30616"/>
    </ligand>
</feature>
<organism evidence="10 11">
    <name type="scientific">Kluyveromyces marxianus (strain DMKU3-1042 / BCC 29191 / NBRC 104275)</name>
    <name type="common">Yeast</name>
    <name type="synonym">Candida kefyr</name>
    <dbReference type="NCBI Taxonomy" id="1003335"/>
    <lineage>
        <taxon>Eukaryota</taxon>
        <taxon>Fungi</taxon>
        <taxon>Dikarya</taxon>
        <taxon>Ascomycota</taxon>
        <taxon>Saccharomycotina</taxon>
        <taxon>Saccharomycetes</taxon>
        <taxon>Saccharomycetales</taxon>
        <taxon>Saccharomycetaceae</taxon>
        <taxon>Kluyveromyces</taxon>
    </lineage>
</organism>
<dbReference type="Pfam" id="PF00069">
    <property type="entry name" value="Pkinase"/>
    <property type="match status" value="1"/>
</dbReference>
<dbReference type="GO" id="GO:0005737">
    <property type="term" value="C:cytoplasm"/>
    <property type="evidence" value="ECO:0007669"/>
    <property type="project" value="TreeGrafter"/>
</dbReference>
<dbReference type="PROSITE" id="PS00107">
    <property type="entry name" value="PROTEIN_KINASE_ATP"/>
    <property type="match status" value="1"/>
</dbReference>
<evidence type="ECO:0000256" key="1">
    <source>
        <dbReference type="ARBA" id="ARBA00005527"/>
    </source>
</evidence>
<keyword evidence="6 7" id="KW-0067">ATP-binding</keyword>
<keyword evidence="4 7" id="KW-0547">Nucleotide-binding</keyword>
<keyword evidence="5 10" id="KW-0418">Kinase</keyword>